<evidence type="ECO:0000256" key="17">
    <source>
        <dbReference type="ARBA" id="ARBA00023136"/>
    </source>
</evidence>
<evidence type="ECO:0000256" key="23">
    <source>
        <dbReference type="ARBA" id="ARBA00032147"/>
    </source>
</evidence>
<dbReference type="CDD" id="cd05104">
    <property type="entry name" value="PTKc_Kit"/>
    <property type="match status" value="1"/>
</dbReference>
<keyword evidence="21" id="KW-0325">Glycoprotein</keyword>
<evidence type="ECO:0000256" key="14">
    <source>
        <dbReference type="ARBA" id="ARBA00022842"/>
    </source>
</evidence>
<dbReference type="EC" id="2.7.10.1" evidence="2"/>
<feature type="binding site" evidence="26">
    <location>
        <position position="898"/>
    </location>
    <ligand>
        <name>ATP</name>
        <dbReference type="ChEBI" id="CHEBI:30616"/>
    </ligand>
</feature>
<keyword evidence="13 26" id="KW-0067">ATP-binding</keyword>
<evidence type="ECO:0000256" key="18">
    <source>
        <dbReference type="ARBA" id="ARBA00023137"/>
    </source>
</evidence>
<evidence type="ECO:0000256" key="8">
    <source>
        <dbReference type="ARBA" id="ARBA00022723"/>
    </source>
</evidence>
<keyword evidence="16 29" id="KW-1133">Transmembrane helix</keyword>
<accession>A0ABN8ZDL8</accession>
<dbReference type="SUPFAM" id="SSF48726">
    <property type="entry name" value="Immunoglobulin"/>
    <property type="match status" value="3"/>
</dbReference>
<evidence type="ECO:0000256" key="27">
    <source>
        <dbReference type="RuleBase" id="RU000311"/>
    </source>
</evidence>
<dbReference type="Pfam" id="PF00047">
    <property type="entry name" value="ig"/>
    <property type="match status" value="1"/>
</dbReference>
<evidence type="ECO:0000256" key="20">
    <source>
        <dbReference type="ARBA" id="ARBA00023170"/>
    </source>
</evidence>
<dbReference type="EMBL" id="OX459968">
    <property type="protein sequence ID" value="CAI9171990.1"/>
    <property type="molecule type" value="Genomic_DNA"/>
</dbReference>
<evidence type="ECO:0000256" key="21">
    <source>
        <dbReference type="ARBA" id="ARBA00023180"/>
    </source>
</evidence>
<dbReference type="PROSITE" id="PS00109">
    <property type="entry name" value="PROTEIN_KINASE_TYR"/>
    <property type="match status" value="1"/>
</dbReference>
<evidence type="ECO:0000256" key="9">
    <source>
        <dbReference type="ARBA" id="ARBA00022729"/>
    </source>
</evidence>
<evidence type="ECO:0000256" key="1">
    <source>
        <dbReference type="ARBA" id="ARBA00004251"/>
    </source>
</evidence>
<evidence type="ECO:0000256" key="3">
    <source>
        <dbReference type="ARBA" id="ARBA00014417"/>
    </source>
</evidence>
<evidence type="ECO:0000313" key="32">
    <source>
        <dbReference type="EMBL" id="CAI9171990.1"/>
    </source>
</evidence>
<evidence type="ECO:0000256" key="26">
    <source>
        <dbReference type="PROSITE-ProRule" id="PRU10141"/>
    </source>
</evidence>
<dbReference type="SMART" id="SM00219">
    <property type="entry name" value="TyrKc"/>
    <property type="match status" value="1"/>
</dbReference>
<keyword evidence="9" id="KW-0732">Signal</keyword>
<dbReference type="InterPro" id="IPR003598">
    <property type="entry name" value="Ig_sub2"/>
</dbReference>
<evidence type="ECO:0000259" key="30">
    <source>
        <dbReference type="PROSITE" id="PS50011"/>
    </source>
</evidence>
<evidence type="ECO:0000256" key="2">
    <source>
        <dbReference type="ARBA" id="ARBA00011902"/>
    </source>
</evidence>
<keyword evidence="15" id="KW-0832">Ubl conjugation</keyword>
<feature type="compositionally biased region" description="Basic residues" evidence="28">
    <location>
        <begin position="226"/>
        <end position="236"/>
    </location>
</feature>
<dbReference type="InterPro" id="IPR001824">
    <property type="entry name" value="Tyr_kinase_rcpt_3_CS"/>
</dbReference>
<evidence type="ECO:0000256" key="19">
    <source>
        <dbReference type="ARBA" id="ARBA00023157"/>
    </source>
</evidence>
<evidence type="ECO:0000259" key="31">
    <source>
        <dbReference type="PROSITE" id="PS50835"/>
    </source>
</evidence>
<evidence type="ECO:0000256" key="10">
    <source>
        <dbReference type="ARBA" id="ARBA00022737"/>
    </source>
</evidence>
<evidence type="ECO:0000256" key="16">
    <source>
        <dbReference type="ARBA" id="ARBA00022989"/>
    </source>
</evidence>
<keyword evidence="20 27" id="KW-0675">Receptor</keyword>
<keyword evidence="19" id="KW-1015">Disulfide bond</keyword>
<dbReference type="Proteomes" id="UP001176941">
    <property type="component" value="Chromosome 32"/>
</dbReference>
<evidence type="ECO:0000256" key="13">
    <source>
        <dbReference type="ARBA" id="ARBA00022840"/>
    </source>
</evidence>
<organism evidence="32 33">
    <name type="scientific">Rangifer tarandus platyrhynchus</name>
    <name type="common">Svalbard reindeer</name>
    <dbReference type="NCBI Taxonomy" id="3082113"/>
    <lineage>
        <taxon>Eukaryota</taxon>
        <taxon>Metazoa</taxon>
        <taxon>Chordata</taxon>
        <taxon>Craniata</taxon>
        <taxon>Vertebrata</taxon>
        <taxon>Euteleostomi</taxon>
        <taxon>Mammalia</taxon>
        <taxon>Eutheria</taxon>
        <taxon>Laurasiatheria</taxon>
        <taxon>Artiodactyla</taxon>
        <taxon>Ruminantia</taxon>
        <taxon>Pecora</taxon>
        <taxon>Cervidae</taxon>
        <taxon>Odocoileinae</taxon>
        <taxon>Rangifer</taxon>
    </lineage>
</organism>
<proteinExistence type="inferred from homology"/>
<feature type="compositionally biased region" description="Polar residues" evidence="28">
    <location>
        <begin position="185"/>
        <end position="196"/>
    </location>
</feature>
<dbReference type="InterPro" id="IPR000719">
    <property type="entry name" value="Prot_kinase_dom"/>
</dbReference>
<gene>
    <name evidence="32" type="ORF">MRATA1EN1_LOCUS20952</name>
</gene>
<feature type="region of interest" description="Disordered" evidence="28">
    <location>
        <begin position="18"/>
        <end position="38"/>
    </location>
</feature>
<evidence type="ECO:0000313" key="33">
    <source>
        <dbReference type="Proteomes" id="UP001176941"/>
    </source>
</evidence>
<dbReference type="PIRSF" id="PIRSF000615">
    <property type="entry name" value="TyrPK_CSF1-R"/>
    <property type="match status" value="1"/>
</dbReference>
<evidence type="ECO:0000256" key="15">
    <source>
        <dbReference type="ARBA" id="ARBA00022843"/>
    </source>
</evidence>
<dbReference type="InterPro" id="IPR001245">
    <property type="entry name" value="Ser-Thr/Tyr_kinase_cat_dom"/>
</dbReference>
<feature type="domain" description="Protein kinase" evidence="30">
    <location>
        <begin position="864"/>
        <end position="1212"/>
    </location>
</feature>
<dbReference type="PROSITE" id="PS00240">
    <property type="entry name" value="RECEPTOR_TYR_KIN_III"/>
    <property type="match status" value="1"/>
</dbReference>
<dbReference type="Gene3D" id="3.30.200.20">
    <property type="entry name" value="Phosphorylase Kinase, domain 1"/>
    <property type="match status" value="1"/>
</dbReference>
<dbReference type="InterPro" id="IPR020635">
    <property type="entry name" value="Tyr_kinase_cat_dom"/>
</dbReference>
<protein>
    <recommendedName>
        <fullName evidence="3">Mast/stem cell growth factor receptor Kit</fullName>
        <ecNumber evidence="2">2.7.10.1</ecNumber>
    </recommendedName>
    <alternativeName>
        <fullName evidence="24">Proto-oncogene c-Kit</fullName>
    </alternativeName>
    <alternativeName>
        <fullName evidence="23">Tyrosine-protein kinase Kit</fullName>
    </alternativeName>
</protein>
<keyword evidence="14" id="KW-0460">Magnesium</keyword>
<dbReference type="PROSITE" id="PS50011">
    <property type="entry name" value="PROTEIN_KINASE_DOM"/>
    <property type="match status" value="1"/>
</dbReference>
<dbReference type="InterPro" id="IPR013151">
    <property type="entry name" value="Immunoglobulin_dom"/>
</dbReference>
<feature type="domain" description="Ig-like" evidence="31">
    <location>
        <begin position="491"/>
        <end position="587"/>
    </location>
</feature>
<dbReference type="InterPro" id="IPR003599">
    <property type="entry name" value="Ig_sub"/>
</dbReference>
<dbReference type="PROSITE" id="PS50835">
    <property type="entry name" value="IG_LIKE"/>
    <property type="match status" value="1"/>
</dbReference>
<keyword evidence="22 27" id="KW-0393">Immunoglobulin domain</keyword>
<evidence type="ECO:0000256" key="28">
    <source>
        <dbReference type="SAM" id="MobiDB-lite"/>
    </source>
</evidence>
<evidence type="ECO:0000256" key="7">
    <source>
        <dbReference type="ARBA" id="ARBA00022692"/>
    </source>
</evidence>
<dbReference type="CDD" id="cd00096">
    <property type="entry name" value="Ig"/>
    <property type="match status" value="1"/>
</dbReference>
<keyword evidence="33" id="KW-1185">Reference proteome</keyword>
<comment type="subcellular location">
    <subcellularLocation>
        <location evidence="1">Cell membrane</location>
        <topology evidence="1">Single-pass type I membrane protein</topology>
    </subcellularLocation>
    <subcellularLocation>
        <location evidence="27">Membrane</location>
        <topology evidence="27">Single-pass type I membrane protein</topology>
    </subcellularLocation>
</comment>
<name>A0ABN8ZDL8_RANTA</name>
<dbReference type="PIRSF" id="PIRSF500951">
    <property type="entry name" value="SCGF_recepter"/>
    <property type="match status" value="1"/>
</dbReference>
<keyword evidence="6" id="KW-0808">Transferase</keyword>
<dbReference type="InterPro" id="IPR007110">
    <property type="entry name" value="Ig-like_dom"/>
</dbReference>
<evidence type="ECO:0000256" key="29">
    <source>
        <dbReference type="SAM" id="Phobius"/>
    </source>
</evidence>
<evidence type="ECO:0000256" key="6">
    <source>
        <dbReference type="ARBA" id="ARBA00022679"/>
    </source>
</evidence>
<evidence type="ECO:0000256" key="12">
    <source>
        <dbReference type="ARBA" id="ARBA00022777"/>
    </source>
</evidence>
<evidence type="ECO:0000256" key="25">
    <source>
        <dbReference type="ARBA" id="ARBA00051243"/>
    </source>
</evidence>
<dbReference type="PROSITE" id="PS00107">
    <property type="entry name" value="PROTEIN_KINASE_ATP"/>
    <property type="match status" value="1"/>
</dbReference>
<evidence type="ECO:0000256" key="22">
    <source>
        <dbReference type="ARBA" id="ARBA00023319"/>
    </source>
</evidence>
<dbReference type="InterPro" id="IPR027263">
    <property type="entry name" value="SCGF_receptor"/>
</dbReference>
<dbReference type="InterPro" id="IPR011009">
    <property type="entry name" value="Kinase-like_dom_sf"/>
</dbReference>
<feature type="transmembrane region" description="Helical" evidence="29">
    <location>
        <begin position="800"/>
        <end position="823"/>
    </location>
</feature>
<evidence type="ECO:0000256" key="11">
    <source>
        <dbReference type="ARBA" id="ARBA00022741"/>
    </source>
</evidence>
<comment type="similarity">
    <text evidence="27">Belongs to the protein kinase superfamily. Tyr protein kinase family. CSF-1/PDGF receptor subfamily.</text>
</comment>
<dbReference type="SUPFAM" id="SSF56112">
    <property type="entry name" value="Protein kinase-like (PK-like)"/>
    <property type="match status" value="1"/>
</dbReference>
<dbReference type="SMART" id="SM00408">
    <property type="entry name" value="IGc2"/>
    <property type="match status" value="2"/>
</dbReference>
<keyword evidence="17 29" id="KW-0472">Membrane</keyword>
<dbReference type="SMART" id="SM00409">
    <property type="entry name" value="IG"/>
    <property type="match status" value="4"/>
</dbReference>
<dbReference type="Gene3D" id="2.60.40.10">
    <property type="entry name" value="Immunoglobulins"/>
    <property type="match status" value="5"/>
</dbReference>
<feature type="region of interest" description="Disordered" evidence="28">
    <location>
        <begin position="169"/>
        <end position="279"/>
    </location>
</feature>
<dbReference type="PANTHER" id="PTHR24416:SF46">
    <property type="entry name" value="MAST_STEM CELL GROWTH FACTOR RECEPTOR KIT"/>
    <property type="match status" value="1"/>
</dbReference>
<keyword evidence="5" id="KW-0597">Phosphoprotein</keyword>
<dbReference type="InterPro" id="IPR008266">
    <property type="entry name" value="Tyr_kinase_AS"/>
</dbReference>
<comment type="catalytic activity">
    <reaction evidence="25">
        <text>L-tyrosyl-[protein] + ATP = O-phospho-L-tyrosyl-[protein] + ADP + H(+)</text>
        <dbReference type="Rhea" id="RHEA:10596"/>
        <dbReference type="Rhea" id="RHEA-COMP:10136"/>
        <dbReference type="Rhea" id="RHEA-COMP:20101"/>
        <dbReference type="ChEBI" id="CHEBI:15378"/>
        <dbReference type="ChEBI" id="CHEBI:30616"/>
        <dbReference type="ChEBI" id="CHEBI:46858"/>
        <dbReference type="ChEBI" id="CHEBI:61978"/>
        <dbReference type="ChEBI" id="CHEBI:456216"/>
        <dbReference type="EC" id="2.7.10.1"/>
    </reaction>
</comment>
<dbReference type="InterPro" id="IPR017441">
    <property type="entry name" value="Protein_kinase_ATP_BS"/>
</dbReference>
<dbReference type="InterPro" id="IPR013783">
    <property type="entry name" value="Ig-like_fold"/>
</dbReference>
<dbReference type="CDD" id="cd05860">
    <property type="entry name" value="IgI_4_SCFR"/>
    <property type="match status" value="1"/>
</dbReference>
<reference evidence="32" key="1">
    <citation type="submission" date="2023-04" db="EMBL/GenBank/DDBJ databases">
        <authorList>
            <consortium name="ELIXIR-Norway"/>
        </authorList>
    </citation>
    <scope>NUCLEOTIDE SEQUENCE [LARGE SCALE GENOMIC DNA]</scope>
</reference>
<keyword evidence="11 26" id="KW-0547">Nucleotide-binding</keyword>
<dbReference type="InterPro" id="IPR050122">
    <property type="entry name" value="RTK"/>
</dbReference>
<keyword evidence="7 27" id="KW-0812">Transmembrane</keyword>
<sequence length="1251" mass="139249">MVFADVKDLEMRSSRFKSKLHKAPPYPKAPVSRKVSAAAKPTNRNQRCFYRSRSRCRNSFKNYLRLGSAFYRNSWRHAWSPRTTGIQKNVGAQFRSPQIPVPRAPPPSGASGLRPRELARGAVADLYCLGSICQVAGRSPDVRAVPSFTKRAAGNTTLVREHHRGGKVERCMGSGVVSAGRGPTCPTTPRGLSTPGSAPRRNRGQTPPPGSETQAGGREGGEARRGAQKGRGRRAGGGRWEEGPRLGARGSGGSALPRSRHSGESRNVEQSSGPSAATAMRGARGAWDFLFVLLLLLRVQTGSSQPSVSPGELSLPSIHPAKSELIVSVGDEIRLLCTDPGFVKWTFEILGQLSEKTNPEWITEKAEATNTGNYTCTNKGGLSSSIYVFVRDPEKLFLIDLPLYGKEENDTLVRCPLTDPEVTNYSLTGCEGKPLPKDLTFVADPKAGITIRNVKREYHRLCLHCSAKQRGKSMLSKKFTLKVRAAIKAVPLVSVSKPSYLLREGEEFAVTCLIKDVSSSVDSMWIKENSQTKAQTKKNSWHQGDFSYLRQERLTISSARVNDSGIFMCYANNTFGSANVTTTLEVVDKGFINIFPMMNTTVFVNDGENVDLVVEYEAYPKPEHRQWIYMNRTSTDKWDDYPKSENESNIRYVSELHLTRLKGTEGGTYTFHVSNSDVNSSVTFNVYVNTKPEILTHERLVNGMLQCVATGFPEPTIDWYFCPGTEQRCSVPIGPVDVQIQNSSVLPFGKLVVHSTIDDSTFKHNGTVECRAYNDVGKSSAYFNFAFKEQIHAHTLFTPLLIGFVIAAGLMCIFVMILTYKYLQKPMYEVQWKVVEEINGNNYVYIDPTQLPYDHKWEFPRNRLSFGKTLGAGAFGKVVEATAYGLIKSDAAMTVAVKMLKPSAHLTEREALMSELKVLSYLGNHMNIVNLLGACTIGGPTLVITEYCCYGDLLNFLRRKRDSFICSKQEDHTEVALYKNLLHSKESSCSDSTNEYMDMKPGVSYVVPTKADKRRSARIGSYIERDVTPAIMEDDELALDLEDLLSFSYQVAKGMAFLASKNCIHRDLAARNILLTHGRITKICDFGLARDIKNDSNYVVKGNARLPVKWMAPESIFNCVYTFESDVWSYGIFLWELFSLGSSPYPGMPVDSKFYKMIKEGFRMLSPEHAPAEMYDIMKTCWDADPLKRPTFKQIVQLIEKQISESTNHIYSNLANCSPHRENPAVDHSVRINSVGSSASSTQPLLVHEDV</sequence>
<evidence type="ECO:0000256" key="24">
    <source>
        <dbReference type="ARBA" id="ARBA00032530"/>
    </source>
</evidence>
<dbReference type="Gene3D" id="1.10.510.10">
    <property type="entry name" value="Transferase(Phosphotransferase) domain 1"/>
    <property type="match status" value="1"/>
</dbReference>
<dbReference type="Pfam" id="PF07714">
    <property type="entry name" value="PK_Tyr_Ser-Thr"/>
    <property type="match status" value="1"/>
</dbReference>
<evidence type="ECO:0000256" key="5">
    <source>
        <dbReference type="ARBA" id="ARBA00022553"/>
    </source>
</evidence>
<evidence type="ECO:0000256" key="4">
    <source>
        <dbReference type="ARBA" id="ARBA00022475"/>
    </source>
</evidence>
<keyword evidence="10" id="KW-0677">Repeat</keyword>
<keyword evidence="4" id="KW-1003">Cell membrane</keyword>
<dbReference type="PANTHER" id="PTHR24416">
    <property type="entry name" value="TYROSINE-PROTEIN KINASE RECEPTOR"/>
    <property type="match status" value="1"/>
</dbReference>
<keyword evidence="8" id="KW-0479">Metal-binding</keyword>
<keyword evidence="18" id="KW-0829">Tyrosine-protein kinase</keyword>
<dbReference type="InterPro" id="IPR036179">
    <property type="entry name" value="Ig-like_dom_sf"/>
</dbReference>
<keyword evidence="12" id="KW-0418">Kinase</keyword>